<evidence type="ECO:0000259" key="1">
    <source>
        <dbReference type="Pfam" id="PF13454"/>
    </source>
</evidence>
<name>A0ABT1J7F8_9ACTN</name>
<gene>
    <name evidence="2" type="ORF">FHR36_006555</name>
</gene>
<dbReference type="PANTHER" id="PTHR40254:SF1">
    <property type="entry name" value="BLR0577 PROTEIN"/>
    <property type="match status" value="1"/>
</dbReference>
<proteinExistence type="predicted"/>
<evidence type="ECO:0000313" key="3">
    <source>
        <dbReference type="Proteomes" id="UP001206483"/>
    </source>
</evidence>
<dbReference type="InterPro" id="IPR052189">
    <property type="entry name" value="L-asp_N-monooxygenase_NS-form"/>
</dbReference>
<dbReference type="SUPFAM" id="SSF51905">
    <property type="entry name" value="FAD/NAD(P)-binding domain"/>
    <property type="match status" value="1"/>
</dbReference>
<dbReference type="PANTHER" id="PTHR40254">
    <property type="entry name" value="BLR0577 PROTEIN"/>
    <property type="match status" value="1"/>
</dbReference>
<evidence type="ECO:0000313" key="2">
    <source>
        <dbReference type="EMBL" id="MCP2313374.1"/>
    </source>
</evidence>
<dbReference type="InterPro" id="IPR038732">
    <property type="entry name" value="HpyO/CreE_NAD-binding"/>
</dbReference>
<dbReference type="Proteomes" id="UP001206483">
    <property type="component" value="Unassembled WGS sequence"/>
</dbReference>
<sequence length="656" mass="71415">MTARQLQVCIIGAGPRGLSVLERLCANERRSDSGGEVTIHVVDPSAPGAGRVWRTGQSRHLLMNTVAAQITVYTDESVRVEGPIEPGPTLYEWAKSLADLAGSGEYDDETLAEARDLGPNTYPTRAFYGRYLHDSFLAVVAAAPAHVTVRVHRSRVVAMADTHGVPGGPQGVRLEDGTRLNRLDAIVMAQGHVPARLSPREAKAASLARIHHLTYVPPANPADVHVGAMAGQNVLLRGLGLNFFDHMALFTLGRGGAFERGADGRLVYRASGEEPKLYATSRRGIPYHARGENEKGAYGRYLPRLLTPELIAGMRERSREGRPVQFSTDLWPLISREVESVYYGALLTAKGRDAEREEFTGRFLTAEDPAAVLDAYGVPADERWDWEQLSRPYRGLEFADRAAFRSWLLDYLAKDVVAAREGNLSGPLKAALDVLRDLRNEIRQAVDHGGLDGDSHRDDLEGWYTPLNAFLSIGPPASRIEQLIALVEAGVLELIGPDTEIRIDTDDPAFVAHSRTVPGPPVRASVLVEARLPEPDLRRTADPLLRHLLETEQCTTYRIGGAAGGSYETGGLAVTERPYRLLDARGRAHPRRFAYGIPTESVHWVTAAGIRPGVDSVTLGDSDAIARALLALPPVAQVPAEVRPQPAETDLRGVLV</sequence>
<dbReference type="RefSeq" id="WP_253803171.1">
    <property type="nucleotide sequence ID" value="NZ_BAAAUB010000039.1"/>
</dbReference>
<keyword evidence="3" id="KW-1185">Reference proteome</keyword>
<protein>
    <recommendedName>
        <fullName evidence="1">FAD-dependent urate hydroxylase HpyO/Asp monooxygenase CreE-like FAD/NAD(P)-binding domain-containing protein</fullName>
    </recommendedName>
</protein>
<reference evidence="2 3" key="1">
    <citation type="submission" date="2022-06" db="EMBL/GenBank/DDBJ databases">
        <title>Sequencing the genomes of 1000 actinobacteria strains.</title>
        <authorList>
            <person name="Klenk H.-P."/>
        </authorList>
    </citation>
    <scope>NUCLEOTIDE SEQUENCE [LARGE SCALE GENOMIC DNA]</scope>
    <source>
        <strain evidence="2 3">DSM 41656</strain>
    </source>
</reference>
<dbReference type="EMBL" id="JAMZDX010000006">
    <property type="protein sequence ID" value="MCP2313374.1"/>
    <property type="molecule type" value="Genomic_DNA"/>
</dbReference>
<accession>A0ABT1J7F8</accession>
<feature type="domain" description="FAD-dependent urate hydroxylase HpyO/Asp monooxygenase CreE-like FAD/NAD(P)-binding" evidence="1">
    <location>
        <begin position="10"/>
        <end position="192"/>
    </location>
</feature>
<organism evidence="2 3">
    <name type="scientific">Kitasatospora paracochleata</name>
    <dbReference type="NCBI Taxonomy" id="58354"/>
    <lineage>
        <taxon>Bacteria</taxon>
        <taxon>Bacillati</taxon>
        <taxon>Actinomycetota</taxon>
        <taxon>Actinomycetes</taxon>
        <taxon>Kitasatosporales</taxon>
        <taxon>Streptomycetaceae</taxon>
        <taxon>Kitasatospora</taxon>
    </lineage>
</organism>
<comment type="caution">
    <text evidence="2">The sequence shown here is derived from an EMBL/GenBank/DDBJ whole genome shotgun (WGS) entry which is preliminary data.</text>
</comment>
<dbReference type="InterPro" id="IPR036188">
    <property type="entry name" value="FAD/NAD-bd_sf"/>
</dbReference>
<dbReference type="Pfam" id="PF13454">
    <property type="entry name" value="NAD_binding_9"/>
    <property type="match status" value="1"/>
</dbReference>